<dbReference type="RefSeq" id="WP_279966343.1">
    <property type="nucleotide sequence ID" value="NZ_CP122537.1"/>
</dbReference>
<reference evidence="2 3" key="1">
    <citation type="submission" date="2023-04" db="EMBL/GenBank/DDBJ databases">
        <title>Jannaschia ovalis sp. nov., a marine bacterium isolated from sea tidal flat.</title>
        <authorList>
            <person name="Kwon D.Y."/>
            <person name="Kim J.-J."/>
        </authorList>
    </citation>
    <scope>NUCLEOTIDE SEQUENCE [LARGE SCALE GENOMIC DNA]</scope>
    <source>
        <strain evidence="2 3">GRR-S6-38</strain>
    </source>
</reference>
<dbReference type="Pfam" id="PF09537">
    <property type="entry name" value="DUF2383"/>
    <property type="match status" value="1"/>
</dbReference>
<dbReference type="Proteomes" id="UP001243420">
    <property type="component" value="Chromosome"/>
</dbReference>
<accession>A0ABY8LE84</accession>
<evidence type="ECO:0000313" key="2">
    <source>
        <dbReference type="EMBL" id="WGH79471.1"/>
    </source>
</evidence>
<dbReference type="InterPro" id="IPR011971">
    <property type="entry name" value="CHP02284"/>
</dbReference>
<name>A0ABY8LE84_9RHOB</name>
<dbReference type="NCBIfam" id="TIGR02284">
    <property type="entry name" value="PA2169 family four-helix-bundle protein"/>
    <property type="match status" value="1"/>
</dbReference>
<dbReference type="InterPro" id="IPR012347">
    <property type="entry name" value="Ferritin-like"/>
</dbReference>
<proteinExistence type="predicted"/>
<dbReference type="Gene3D" id="1.20.1260.10">
    <property type="match status" value="1"/>
</dbReference>
<protein>
    <submittedName>
        <fullName evidence="2">PA2169 family four-helix-bundle protein</fullName>
    </submittedName>
</protein>
<keyword evidence="3" id="KW-1185">Reference proteome</keyword>
<feature type="domain" description="DUF2383" evidence="1">
    <location>
        <begin position="5"/>
        <end position="110"/>
    </location>
</feature>
<evidence type="ECO:0000259" key="1">
    <source>
        <dbReference type="Pfam" id="PF09537"/>
    </source>
</evidence>
<evidence type="ECO:0000313" key="3">
    <source>
        <dbReference type="Proteomes" id="UP001243420"/>
    </source>
</evidence>
<sequence length="146" mass="16248">MADRIDTLKTLLTRLIDSREGYREAVDHVDSPRLTEIFESFISRRDRDAAEVRAYLVKEGQTIADDGSLLAAAHRVFLDLKEKATGGRDAAVLQEVIRGESHLLQTYEDAQDAAGAEAPETLFLREQHAALKSAIQQLETREDLAA</sequence>
<gene>
    <name evidence="2" type="ORF">P8627_04170</name>
</gene>
<dbReference type="EMBL" id="CP122537">
    <property type="protein sequence ID" value="WGH79471.1"/>
    <property type="molecule type" value="Genomic_DNA"/>
</dbReference>
<organism evidence="2 3">
    <name type="scientific">Jannaschia ovalis</name>
    <dbReference type="NCBI Taxonomy" id="3038773"/>
    <lineage>
        <taxon>Bacteria</taxon>
        <taxon>Pseudomonadati</taxon>
        <taxon>Pseudomonadota</taxon>
        <taxon>Alphaproteobacteria</taxon>
        <taxon>Rhodobacterales</taxon>
        <taxon>Roseobacteraceae</taxon>
        <taxon>Jannaschia</taxon>
    </lineage>
</organism>
<dbReference type="InterPro" id="IPR019052">
    <property type="entry name" value="DUF2383"/>
</dbReference>